<organism evidence="1 2">
    <name type="scientific">[Candida] arabinofermentans NRRL YB-2248</name>
    <dbReference type="NCBI Taxonomy" id="983967"/>
    <lineage>
        <taxon>Eukaryota</taxon>
        <taxon>Fungi</taxon>
        <taxon>Dikarya</taxon>
        <taxon>Ascomycota</taxon>
        <taxon>Saccharomycotina</taxon>
        <taxon>Pichiomycetes</taxon>
        <taxon>Pichiales</taxon>
        <taxon>Pichiaceae</taxon>
        <taxon>Ogataea</taxon>
        <taxon>Ogataea/Candida clade</taxon>
    </lineage>
</organism>
<dbReference type="Proteomes" id="UP000094801">
    <property type="component" value="Unassembled WGS sequence"/>
</dbReference>
<reference evidence="2" key="1">
    <citation type="submission" date="2016-04" db="EMBL/GenBank/DDBJ databases">
        <title>Comparative genomics of biotechnologically important yeasts.</title>
        <authorList>
            <consortium name="DOE Joint Genome Institute"/>
            <person name="Riley R."/>
            <person name="Haridas S."/>
            <person name="Wolfe K.H."/>
            <person name="Lopes M.R."/>
            <person name="Hittinger C.T."/>
            <person name="Goker M."/>
            <person name="Salamov A."/>
            <person name="Wisecaver J."/>
            <person name="Long T.M."/>
            <person name="Aerts A.L."/>
            <person name="Barry K."/>
            <person name="Choi C."/>
            <person name="Clum A."/>
            <person name="Coughlan A.Y."/>
            <person name="Deshpande S."/>
            <person name="Douglass A.P."/>
            <person name="Hanson S.J."/>
            <person name="Klenk H.-P."/>
            <person name="Labutti K."/>
            <person name="Lapidus A."/>
            <person name="Lindquist E."/>
            <person name="Lipzen A."/>
            <person name="Meier-Kolthoff J.P."/>
            <person name="Ohm R.A."/>
            <person name="Otillar R.P."/>
            <person name="Pangilinan J."/>
            <person name="Peng Y."/>
            <person name="Rokas A."/>
            <person name="Rosa C.A."/>
            <person name="Scheuner C."/>
            <person name="Sibirny A.A."/>
            <person name="Slot J.C."/>
            <person name="Stielow J.B."/>
            <person name="Sun H."/>
            <person name="Kurtzman C.P."/>
            <person name="Blackwell M."/>
            <person name="Grigoriev I.V."/>
            <person name="Jeffries T.W."/>
        </authorList>
    </citation>
    <scope>NUCLEOTIDE SEQUENCE [LARGE SCALE GENOMIC DNA]</scope>
    <source>
        <strain evidence="2">NRRL YB-2248</strain>
    </source>
</reference>
<dbReference type="EMBL" id="KV453865">
    <property type="protein sequence ID" value="ODV83295.1"/>
    <property type="molecule type" value="Genomic_DNA"/>
</dbReference>
<accession>A0A1E4SUV5</accession>
<evidence type="ECO:0000313" key="1">
    <source>
        <dbReference type="EMBL" id="ODV83295.1"/>
    </source>
</evidence>
<gene>
    <name evidence="1" type="ORF">CANARDRAFT_25104</name>
</gene>
<name>A0A1E4SUV5_9ASCO</name>
<dbReference type="AlphaFoldDB" id="A0A1E4SUV5"/>
<protein>
    <submittedName>
        <fullName evidence="1">Uncharacterized protein</fullName>
    </submittedName>
</protein>
<keyword evidence="2" id="KW-1185">Reference proteome</keyword>
<proteinExistence type="predicted"/>
<evidence type="ECO:0000313" key="2">
    <source>
        <dbReference type="Proteomes" id="UP000094801"/>
    </source>
</evidence>
<sequence length="112" mass="12670">MYMNFKSGHQVTMNKKKDKKHNVTFNDDNMMLINYKIGEFAASLNDEDEYELVYYNNSPFGKCSQVELAQVANSSFVDFPIATSKTFPATTLSTVYVSYTASATPSQCTAWF</sequence>